<evidence type="ECO:0000256" key="1">
    <source>
        <dbReference type="SAM" id="Phobius"/>
    </source>
</evidence>
<dbReference type="EMBL" id="LT635757">
    <property type="protein sequence ID" value="SGZ48862.1"/>
    <property type="molecule type" value="Genomic_DNA"/>
</dbReference>
<evidence type="ECO:0000313" key="2">
    <source>
        <dbReference type="EMBL" id="SGZ48862.1"/>
    </source>
</evidence>
<gene>
    <name evidence="2" type="ORF">SAMEA4029010_CIC11G00000005251</name>
</gene>
<keyword evidence="1" id="KW-1133">Transmembrane helix</keyword>
<protein>
    <submittedName>
        <fullName evidence="2">CIC11C00000005251</fullName>
    </submittedName>
</protein>
<dbReference type="OrthoDB" id="4095629at2759"/>
<keyword evidence="3" id="KW-1185">Reference proteome</keyword>
<dbReference type="AlphaFoldDB" id="A0A1L0BBP1"/>
<organism evidence="2 3">
    <name type="scientific">Sungouiella intermedia</name>
    <dbReference type="NCBI Taxonomy" id="45354"/>
    <lineage>
        <taxon>Eukaryota</taxon>
        <taxon>Fungi</taxon>
        <taxon>Dikarya</taxon>
        <taxon>Ascomycota</taxon>
        <taxon>Saccharomycotina</taxon>
        <taxon>Pichiomycetes</taxon>
        <taxon>Metschnikowiaceae</taxon>
        <taxon>Sungouiella</taxon>
    </lineage>
</organism>
<feature type="transmembrane region" description="Helical" evidence="1">
    <location>
        <begin position="21"/>
        <end position="38"/>
    </location>
</feature>
<dbReference type="Proteomes" id="UP000182334">
    <property type="component" value="Chromosome II"/>
</dbReference>
<keyword evidence="1" id="KW-0812">Transmembrane</keyword>
<proteinExistence type="predicted"/>
<name>A0A1L0BBP1_9ASCO</name>
<feature type="transmembrane region" description="Helical" evidence="1">
    <location>
        <begin position="81"/>
        <end position="101"/>
    </location>
</feature>
<accession>A0A1L0BBP1</accession>
<sequence length="125" mass="14231">MSEKESRISSQQNSYVFAAKLLFASLVLFFIASIFLFASQQSIFGFSDISKENFDLMVQHVQHHLNLERRDKKSSILDMTIVQVGIGIGVFAVLNFVAITGHHIVQKVHRSTNLYRSMEHVESPF</sequence>
<dbReference type="STRING" id="45354.A0A1L0BBP1"/>
<keyword evidence="1" id="KW-0472">Membrane</keyword>
<evidence type="ECO:0000313" key="3">
    <source>
        <dbReference type="Proteomes" id="UP000182334"/>
    </source>
</evidence>
<reference evidence="2 3" key="1">
    <citation type="submission" date="2016-10" db="EMBL/GenBank/DDBJ databases">
        <authorList>
            <person name="de Groot N.N."/>
        </authorList>
    </citation>
    <scope>NUCLEOTIDE SEQUENCE [LARGE SCALE GENOMIC DNA]</scope>
    <source>
        <strain evidence="2 3">CBS 141442</strain>
    </source>
</reference>